<protein>
    <submittedName>
        <fullName evidence="7">Trithorax group protein osa-like isoform X1</fullName>
    </submittedName>
</protein>
<evidence type="ECO:0000256" key="1">
    <source>
        <dbReference type="ARBA" id="ARBA00004123"/>
    </source>
</evidence>
<dbReference type="InterPro" id="IPR033388">
    <property type="entry name" value="BAF250_C"/>
</dbReference>
<keyword evidence="6" id="KW-1185">Reference proteome</keyword>
<accession>A0ABM1S733</accession>
<dbReference type="Gene3D" id="1.10.150.60">
    <property type="entry name" value="ARID DNA-binding domain"/>
    <property type="match status" value="1"/>
</dbReference>
<dbReference type="Pfam" id="PF01388">
    <property type="entry name" value="ARID"/>
    <property type="match status" value="1"/>
</dbReference>
<keyword evidence="2" id="KW-0597">Phosphoprotein</keyword>
<feature type="region of interest" description="Disordered" evidence="4">
    <location>
        <begin position="116"/>
        <end position="136"/>
    </location>
</feature>
<reference evidence="7" key="1">
    <citation type="submission" date="2025-08" db="UniProtKB">
        <authorList>
            <consortium name="RefSeq"/>
        </authorList>
    </citation>
    <scope>IDENTIFICATION</scope>
    <source>
        <tissue evidence="7">Muscle</tissue>
    </source>
</reference>
<feature type="region of interest" description="Disordered" evidence="4">
    <location>
        <begin position="1793"/>
        <end position="1831"/>
    </location>
</feature>
<feature type="region of interest" description="Disordered" evidence="4">
    <location>
        <begin position="1199"/>
        <end position="1222"/>
    </location>
</feature>
<feature type="compositionally biased region" description="Polar residues" evidence="4">
    <location>
        <begin position="414"/>
        <end position="423"/>
    </location>
</feature>
<feature type="compositionally biased region" description="Polar residues" evidence="4">
    <location>
        <begin position="309"/>
        <end position="348"/>
    </location>
</feature>
<feature type="compositionally biased region" description="Low complexity" evidence="4">
    <location>
        <begin position="424"/>
        <end position="446"/>
    </location>
</feature>
<evidence type="ECO:0000256" key="3">
    <source>
        <dbReference type="ARBA" id="ARBA00023242"/>
    </source>
</evidence>
<feature type="compositionally biased region" description="Low complexity" evidence="4">
    <location>
        <begin position="1123"/>
        <end position="1134"/>
    </location>
</feature>
<dbReference type="SUPFAM" id="SSF46774">
    <property type="entry name" value="ARID-like"/>
    <property type="match status" value="1"/>
</dbReference>
<dbReference type="PANTHER" id="PTHR12656">
    <property type="entry name" value="BRG-1 ASSOCIATED FACTOR 250 BAF250"/>
    <property type="match status" value="1"/>
</dbReference>
<evidence type="ECO:0000313" key="7">
    <source>
        <dbReference type="RefSeq" id="XP_022239438.1"/>
    </source>
</evidence>
<feature type="region of interest" description="Disordered" evidence="4">
    <location>
        <begin position="309"/>
        <end position="359"/>
    </location>
</feature>
<evidence type="ECO:0000259" key="5">
    <source>
        <dbReference type="PROSITE" id="PS51011"/>
    </source>
</evidence>
<feature type="region of interest" description="Disordered" evidence="4">
    <location>
        <begin position="1"/>
        <end position="23"/>
    </location>
</feature>
<name>A0ABM1S733_LIMPO</name>
<organism evidence="6 7">
    <name type="scientific">Limulus polyphemus</name>
    <name type="common">Atlantic horseshoe crab</name>
    <dbReference type="NCBI Taxonomy" id="6850"/>
    <lineage>
        <taxon>Eukaryota</taxon>
        <taxon>Metazoa</taxon>
        <taxon>Ecdysozoa</taxon>
        <taxon>Arthropoda</taxon>
        <taxon>Chelicerata</taxon>
        <taxon>Merostomata</taxon>
        <taxon>Xiphosura</taxon>
        <taxon>Limulidae</taxon>
        <taxon>Limulus</taxon>
    </lineage>
</organism>
<feature type="compositionally biased region" description="Polar residues" evidence="4">
    <location>
        <begin position="1049"/>
        <end position="1063"/>
    </location>
</feature>
<feature type="domain" description="ARID" evidence="5">
    <location>
        <begin position="889"/>
        <end position="980"/>
    </location>
</feature>
<feature type="compositionally biased region" description="Basic and acidic residues" evidence="4">
    <location>
        <begin position="12"/>
        <end position="23"/>
    </location>
</feature>
<gene>
    <name evidence="7" type="primary">LOC106457720</name>
</gene>
<dbReference type="PROSITE" id="PS51011">
    <property type="entry name" value="ARID"/>
    <property type="match status" value="1"/>
</dbReference>
<evidence type="ECO:0000256" key="2">
    <source>
        <dbReference type="ARBA" id="ARBA00022553"/>
    </source>
</evidence>
<dbReference type="CDD" id="cd16865">
    <property type="entry name" value="ARID_ARID1A-like"/>
    <property type="match status" value="1"/>
</dbReference>
<feature type="compositionally biased region" description="Basic and acidic residues" evidence="4">
    <location>
        <begin position="1909"/>
        <end position="1918"/>
    </location>
</feature>
<dbReference type="Pfam" id="PF12031">
    <property type="entry name" value="BAF250_C"/>
    <property type="match status" value="1"/>
</dbReference>
<comment type="subcellular location">
    <subcellularLocation>
        <location evidence="1">Nucleus</location>
    </subcellularLocation>
</comment>
<feature type="compositionally biased region" description="Polar residues" evidence="4">
    <location>
        <begin position="762"/>
        <end position="777"/>
    </location>
</feature>
<evidence type="ECO:0000313" key="6">
    <source>
        <dbReference type="Proteomes" id="UP000694941"/>
    </source>
</evidence>
<dbReference type="SMART" id="SM00501">
    <property type="entry name" value="BRIGHT"/>
    <property type="match status" value="1"/>
</dbReference>
<dbReference type="RefSeq" id="XP_022239438.1">
    <property type="nucleotide sequence ID" value="XM_022383730.1"/>
</dbReference>
<feature type="region of interest" description="Disordered" evidence="4">
    <location>
        <begin position="996"/>
        <end position="1185"/>
    </location>
</feature>
<feature type="region of interest" description="Disordered" evidence="4">
    <location>
        <begin position="1903"/>
        <end position="1924"/>
    </location>
</feature>
<dbReference type="Proteomes" id="UP000694941">
    <property type="component" value="Unplaced"/>
</dbReference>
<dbReference type="InterPro" id="IPR021906">
    <property type="entry name" value="BAF250/Osa"/>
</dbReference>
<feature type="compositionally biased region" description="Polar residues" evidence="4">
    <location>
        <begin position="1202"/>
        <end position="1217"/>
    </location>
</feature>
<feature type="compositionally biased region" description="Polar residues" evidence="4">
    <location>
        <begin position="1090"/>
        <end position="1107"/>
    </location>
</feature>
<dbReference type="SMART" id="SM01014">
    <property type="entry name" value="ARID"/>
    <property type="match status" value="1"/>
</dbReference>
<feature type="compositionally biased region" description="Basic and acidic residues" evidence="4">
    <location>
        <begin position="123"/>
        <end position="133"/>
    </location>
</feature>
<feature type="compositionally biased region" description="Polar residues" evidence="4">
    <location>
        <begin position="221"/>
        <end position="248"/>
    </location>
</feature>
<proteinExistence type="predicted"/>
<keyword evidence="3" id="KW-0539">Nucleus</keyword>
<feature type="compositionally biased region" description="Low complexity" evidence="4">
    <location>
        <begin position="834"/>
        <end position="843"/>
    </location>
</feature>
<dbReference type="InterPro" id="IPR036431">
    <property type="entry name" value="ARID_dom_sf"/>
</dbReference>
<feature type="compositionally biased region" description="Polar residues" evidence="4">
    <location>
        <begin position="1003"/>
        <end position="1024"/>
    </location>
</feature>
<feature type="compositionally biased region" description="Low complexity" evidence="4">
    <location>
        <begin position="796"/>
        <end position="807"/>
    </location>
</feature>
<feature type="region of interest" description="Disordered" evidence="4">
    <location>
        <begin position="1236"/>
        <end position="1268"/>
    </location>
</feature>
<feature type="region of interest" description="Disordered" evidence="4">
    <location>
        <begin position="148"/>
        <end position="176"/>
    </location>
</feature>
<feature type="region of interest" description="Disordered" evidence="4">
    <location>
        <begin position="670"/>
        <end position="691"/>
    </location>
</feature>
<dbReference type="PANTHER" id="PTHR12656:SF5">
    <property type="entry name" value="TRITHORAX GROUP PROTEIN OSA"/>
    <property type="match status" value="1"/>
</dbReference>
<dbReference type="InterPro" id="IPR001606">
    <property type="entry name" value="ARID_dom"/>
</dbReference>
<feature type="region of interest" description="Disordered" evidence="4">
    <location>
        <begin position="211"/>
        <end position="248"/>
    </location>
</feature>
<feature type="region of interest" description="Disordered" evidence="4">
    <location>
        <begin position="387"/>
        <end position="515"/>
    </location>
</feature>
<feature type="compositionally biased region" description="Polar residues" evidence="4">
    <location>
        <begin position="1142"/>
        <end position="1170"/>
    </location>
</feature>
<feature type="region of interest" description="Disordered" evidence="4">
    <location>
        <begin position="760"/>
        <end position="870"/>
    </location>
</feature>
<evidence type="ECO:0000256" key="4">
    <source>
        <dbReference type="SAM" id="MobiDB-lite"/>
    </source>
</evidence>
<feature type="region of interest" description="Disordered" evidence="4">
    <location>
        <begin position="1310"/>
        <end position="1330"/>
    </location>
</feature>
<dbReference type="GeneID" id="106457720"/>
<feature type="compositionally biased region" description="Polar residues" evidence="4">
    <location>
        <begin position="1310"/>
        <end position="1325"/>
    </location>
</feature>
<sequence length="2186" mass="239635">MAASAQALENCTEQKRPDNGDHLTRSGYGTLILKNGAAAEEIRFTKEAKGNFIVNNKVRSPNKNPENSKKDMIMENFQHGGRSTSANISAEHAAFNANLERPRINSEFQTYNQTTRESVLPSDEYRNPQDNVHHGSVSNYVRGYVDRTGGSYPQEQHGGTIGSGSSDDGNLNSQLNHNNFISQLNQQSRVGFSHSSRMMNFGSLHPSRLVSSASAMGGYPSSASSQQNRFLSSSDQNVGQQGGPTPTLNQLLQVPNSIHHYQNNYGDFGRNQEVSKGVGELANITSQYPGVGNSNNSPIINPSWNNLQNVNPYQQTSNSFHNYRNQSGSTSEPSVKQPYITSGQQNPLISPHGQCGQHYPQRLYLPTQEQPQSSSSFIVNQGYSQQDTADVPLDSGGRESGNTTPVLRAPSTPPTSQVQSLLQRVSPLRPVPSPSGSSTGSRSMSPAVGNQQSLPMPPRPSSQSDGSGCNKMNPLTMGSQSNYPRPLNSLGMTGYGGPSKNSCPPSASGAVGQPSASRVINHVPVLQNFGVSPGSGYVNSQYSSGPPQQGYAANNMMPPPNQYRKGSGTPLGTGPQAAAQAAMIAAANTVNSRPPAVHVRQHIQQKMYGNAAYSNMHSPQHQQPHQGIPASMALPATSSTLVSQTSPHQMVPSPSSGNCSSSSVLGLNIPNNQEMSSVGPLPSSGTPSSQSLIRNHNSPMSPAAAVMNGTNSSSPGGAGGFNQTLSPSIVTTSTVVTQSISSPVTSSTIIVSGTAVIPTEGGQHQHQVAPSMMSQHHQPPGRCSFGANPPPILDEGSQASNASGSSSLPDERGETPKPNHKTAISHPPTPNPLSSPNTTSMSSFQDDFESAPSPGWPRTPSSPVVNSHGYEYNIKRPDGLLKLYDISDEPERHAFLDKLIMFNEERGTPLSQCPTISKQPLDLYRLYLTVKTKGGFFDVTKSKHWKDVAGCVGIGASSSAAYTLRKQYIKHLLPFECKFDRGGVDPQPIVQQAEIASRKKNKSLASSSNVQEPFPHTTSSSQPTDGFLPGNYLASFAHPGQGASPSPMPNSEFSAHGQNQLSGYPQGPPHSNHLGTVQEGGMSVPPPVNMQYQHRSMPDSYSYSQPPVNAMGPAYRGGQSMTSGGSYSYNSNSSHDQFREQYGSQPSMISSSEGTYRNRNIIQDNYNSFPPSHAVGPQGPQYSYQGPYERERYEHQLPAVPQPSSQPGSMMGPTQNDPALYPSRYHNQQLMPQNQENIGIQPGSNYQGQVPSGPTPSQTPFSTSGLTEGQTLNQGQYVQGQQGLDNQCNYQMPRIQSALAQRLMPKNPQNMYIQGVTSPNKMSPTSGPPRDVYQQDTYGKRTPEFMRPPPSQPDQYHIESYGHDQTQGSYGDRNHFYRGSQTMIPPNTGMPSHGWPRDSHYRHYPSQAQYPPARRDAWDGPRLIDGSPSGATHWGMSPYPSGSGVSMVNKLQYGQDRMSYQIKKMPPYSATAQASHYPTLKKEIIFPINTVEGVVPVLTKRRRLTPKDVSPVDPWRIMMSLKSGLLGESTWALDTLSVLLYDDNSLLYFGLSHLPGLLEVLLEHYRRCLNLIFGLGDELEMVYDVHNYGSSDTEVQYPVFEHDSDCSKVQDCSENSSTSIKDKMLILKSENYTKKTRWGRTVGSKQANALFVMDSEKTWDFHEGFDSGTDHWKCGGGNTTSHIQTHFENLESFVKFVQTEDKSIITSKKNREQLNDEVICDLQDIDNKDNIVLNCQKEHVIKDSLNVDVLQNQLNMKSKDTTQNFNPEHMENIISSYSCEKQDKEMKIEQKMKNCKDQSNANVNDDSNKTEKQTIRIRPSLSPRKRHSDDCDLEKETYNRDKPSLFVLSDGQETLSRRCLCLSNLIRNLSFVPGNDLEMSKHAGLLVVLGKLILLHHTHLPHKPSQQHYNHENDKDNSVTDDSCSSLNGDQEWWWDMLHLLRENTLVTLANIAGQLNLAPFPEEVSLPILNGLLHWAVCPSSYAQDPLPTQPIYSVLSPQRLSLEALCKISVRINNVDLLLATPPWSRLEKFFSFLAQSLSPNKEHVLREFSVVLLSSFAQADSSIARAIALQDFCISNLFTFVEQAEQSALQVANRQGINALRENPELMGTTLEKVRRAASTLRCLSRVPENKGLFKQHQQRLLNLVMSQILDQGVASIIADVLYECSQDSQTSNDVNSLGFTVS</sequence>